<reference evidence="1 3" key="2">
    <citation type="journal article" date="2018" name="Plant J.">
        <title>The Physcomitrella patens chromosome-scale assembly reveals moss genome structure and evolution.</title>
        <authorList>
            <person name="Lang D."/>
            <person name="Ullrich K.K."/>
            <person name="Murat F."/>
            <person name="Fuchs J."/>
            <person name="Jenkins J."/>
            <person name="Haas F.B."/>
            <person name="Piednoel M."/>
            <person name="Gundlach H."/>
            <person name="Van Bel M."/>
            <person name="Meyberg R."/>
            <person name="Vives C."/>
            <person name="Morata J."/>
            <person name="Symeonidi A."/>
            <person name="Hiss M."/>
            <person name="Muchero W."/>
            <person name="Kamisugi Y."/>
            <person name="Saleh O."/>
            <person name="Blanc G."/>
            <person name="Decker E.L."/>
            <person name="van Gessel N."/>
            <person name="Grimwood J."/>
            <person name="Hayes R.D."/>
            <person name="Graham S.W."/>
            <person name="Gunter L.E."/>
            <person name="McDaniel S.F."/>
            <person name="Hoernstein S.N.W."/>
            <person name="Larsson A."/>
            <person name="Li F.W."/>
            <person name="Perroud P.F."/>
            <person name="Phillips J."/>
            <person name="Ranjan P."/>
            <person name="Rokshar D.S."/>
            <person name="Rothfels C.J."/>
            <person name="Schneider L."/>
            <person name="Shu S."/>
            <person name="Stevenson D.W."/>
            <person name="Thummler F."/>
            <person name="Tillich M."/>
            <person name="Villarreal Aguilar J.C."/>
            <person name="Widiez T."/>
            <person name="Wong G.K."/>
            <person name="Wymore A."/>
            <person name="Zhang Y."/>
            <person name="Zimmer A.D."/>
            <person name="Quatrano R.S."/>
            <person name="Mayer K.F.X."/>
            <person name="Goodstein D."/>
            <person name="Casacuberta J.M."/>
            <person name="Vandepoele K."/>
            <person name="Reski R."/>
            <person name="Cuming A.C."/>
            <person name="Tuskan G.A."/>
            <person name="Maumus F."/>
            <person name="Salse J."/>
            <person name="Schmutz J."/>
            <person name="Rensing S.A."/>
        </authorList>
    </citation>
    <scope>NUCLEOTIDE SEQUENCE [LARGE SCALE GENOMIC DNA]</scope>
    <source>
        <strain evidence="2 3">cv. Gransden 2004</strain>
    </source>
</reference>
<evidence type="ECO:0000313" key="1">
    <source>
        <dbReference type="EMBL" id="PNR31704.1"/>
    </source>
</evidence>
<reference evidence="2" key="3">
    <citation type="submission" date="2020-12" db="UniProtKB">
        <authorList>
            <consortium name="EnsemblPlants"/>
        </authorList>
    </citation>
    <scope>IDENTIFICATION</scope>
</reference>
<dbReference type="InParanoid" id="A0A2K1IR02"/>
<keyword evidence="3" id="KW-1185">Reference proteome</keyword>
<sequence>MEPQKLSVQGANLIYAVSIENLLSKLYLSILVVTQGGTRTTPLELREEEVEDVESPFSLEESLQFQEFNKTTKETTKEVQFEDVYEMELSHHDEFQFVNNNDFQASLQSKTKAKKSKVNNPADPYDLWKDLTYVKVNISFGQLIQLMPLLQK</sequence>
<name>A0A2K1IR02_PHYPA</name>
<evidence type="ECO:0000313" key="2">
    <source>
        <dbReference type="EnsemblPlants" id="PAC:32916798.CDS.1"/>
    </source>
</evidence>
<proteinExistence type="predicted"/>
<organism evidence="1">
    <name type="scientific">Physcomitrium patens</name>
    <name type="common">Spreading-leaved earth moss</name>
    <name type="synonym">Physcomitrella patens</name>
    <dbReference type="NCBI Taxonomy" id="3218"/>
    <lineage>
        <taxon>Eukaryota</taxon>
        <taxon>Viridiplantae</taxon>
        <taxon>Streptophyta</taxon>
        <taxon>Embryophyta</taxon>
        <taxon>Bryophyta</taxon>
        <taxon>Bryophytina</taxon>
        <taxon>Bryopsida</taxon>
        <taxon>Funariidae</taxon>
        <taxon>Funariales</taxon>
        <taxon>Funariaceae</taxon>
        <taxon>Physcomitrium</taxon>
    </lineage>
</organism>
<dbReference type="EnsemblPlants" id="Pp3c21_7063V3.1">
    <property type="protein sequence ID" value="PAC:32916798.CDS.1"/>
    <property type="gene ID" value="Pp3c21_7063"/>
</dbReference>
<protein>
    <submittedName>
        <fullName evidence="1 2">Uncharacterized protein</fullName>
    </submittedName>
</protein>
<dbReference type="AlphaFoldDB" id="A0A2K1IR02"/>
<reference evidence="1 3" key="1">
    <citation type="journal article" date="2008" name="Science">
        <title>The Physcomitrella genome reveals evolutionary insights into the conquest of land by plants.</title>
        <authorList>
            <person name="Rensing S."/>
            <person name="Lang D."/>
            <person name="Zimmer A."/>
            <person name="Terry A."/>
            <person name="Salamov A."/>
            <person name="Shapiro H."/>
            <person name="Nishiyama T."/>
            <person name="Perroud P.-F."/>
            <person name="Lindquist E."/>
            <person name="Kamisugi Y."/>
            <person name="Tanahashi T."/>
            <person name="Sakakibara K."/>
            <person name="Fujita T."/>
            <person name="Oishi K."/>
            <person name="Shin-I T."/>
            <person name="Kuroki Y."/>
            <person name="Toyoda A."/>
            <person name="Suzuki Y."/>
            <person name="Hashimoto A."/>
            <person name="Yamaguchi K."/>
            <person name="Sugano A."/>
            <person name="Kohara Y."/>
            <person name="Fujiyama A."/>
            <person name="Anterola A."/>
            <person name="Aoki S."/>
            <person name="Ashton N."/>
            <person name="Barbazuk W.B."/>
            <person name="Barker E."/>
            <person name="Bennetzen J."/>
            <person name="Bezanilla M."/>
            <person name="Blankenship R."/>
            <person name="Cho S.H."/>
            <person name="Dutcher S."/>
            <person name="Estelle M."/>
            <person name="Fawcett J.A."/>
            <person name="Gundlach H."/>
            <person name="Hanada K."/>
            <person name="Heyl A."/>
            <person name="Hicks K.A."/>
            <person name="Hugh J."/>
            <person name="Lohr M."/>
            <person name="Mayer K."/>
            <person name="Melkozernov A."/>
            <person name="Murata T."/>
            <person name="Nelson D."/>
            <person name="Pils B."/>
            <person name="Prigge M."/>
            <person name="Reiss B."/>
            <person name="Renner T."/>
            <person name="Rombauts S."/>
            <person name="Rushton P."/>
            <person name="Sanderfoot A."/>
            <person name="Schween G."/>
            <person name="Shiu S.-H."/>
            <person name="Stueber K."/>
            <person name="Theodoulou F.L."/>
            <person name="Tu H."/>
            <person name="Van de Peer Y."/>
            <person name="Verrier P.J."/>
            <person name="Waters E."/>
            <person name="Wood A."/>
            <person name="Yang L."/>
            <person name="Cove D."/>
            <person name="Cuming A."/>
            <person name="Hasebe M."/>
            <person name="Lucas S."/>
            <person name="Mishler D.B."/>
            <person name="Reski R."/>
            <person name="Grigoriev I."/>
            <person name="Quatrano R.S."/>
            <person name="Boore J.L."/>
        </authorList>
    </citation>
    <scope>NUCLEOTIDE SEQUENCE [LARGE SCALE GENOMIC DNA]</scope>
    <source>
        <strain evidence="2 3">cv. Gransden 2004</strain>
    </source>
</reference>
<gene>
    <name evidence="1" type="ORF">PHYPA_025826</name>
</gene>
<dbReference type="Gramene" id="Pp3c21_7063V3.1">
    <property type="protein sequence ID" value="PAC:32916798.CDS.1"/>
    <property type="gene ID" value="Pp3c21_7063"/>
</dbReference>
<accession>A0A2K1IR02</accession>
<dbReference type="Proteomes" id="UP000006727">
    <property type="component" value="Chromosome 21"/>
</dbReference>
<evidence type="ECO:0000313" key="3">
    <source>
        <dbReference type="Proteomes" id="UP000006727"/>
    </source>
</evidence>
<dbReference type="EMBL" id="ABEU02000021">
    <property type="protein sequence ID" value="PNR31704.1"/>
    <property type="molecule type" value="Genomic_DNA"/>
</dbReference>